<dbReference type="AlphaFoldDB" id="A0A9D1JMD1"/>
<protein>
    <recommendedName>
        <fullName evidence="3 9">DNA repair protein RecN</fullName>
    </recommendedName>
    <alternativeName>
        <fullName evidence="8 9">Recombination protein N</fullName>
    </alternativeName>
</protein>
<keyword evidence="7 9" id="KW-0234">DNA repair</keyword>
<evidence type="ECO:0000259" key="11">
    <source>
        <dbReference type="Pfam" id="PF02463"/>
    </source>
</evidence>
<evidence type="ECO:0000256" key="1">
    <source>
        <dbReference type="ARBA" id="ARBA00003618"/>
    </source>
</evidence>
<dbReference type="GO" id="GO:0005524">
    <property type="term" value="F:ATP binding"/>
    <property type="evidence" value="ECO:0007669"/>
    <property type="project" value="UniProtKB-KW"/>
</dbReference>
<dbReference type="Gene3D" id="3.40.50.300">
    <property type="entry name" value="P-loop containing nucleotide triphosphate hydrolases"/>
    <property type="match status" value="2"/>
</dbReference>
<evidence type="ECO:0000256" key="5">
    <source>
        <dbReference type="ARBA" id="ARBA00022763"/>
    </source>
</evidence>
<comment type="caution">
    <text evidence="12">The sequence shown here is derived from an EMBL/GenBank/DDBJ whole genome shotgun (WGS) entry which is preliminary data.</text>
</comment>
<reference evidence="12" key="2">
    <citation type="journal article" date="2021" name="PeerJ">
        <title>Extensive microbial diversity within the chicken gut microbiome revealed by metagenomics and culture.</title>
        <authorList>
            <person name="Gilroy R."/>
            <person name="Ravi A."/>
            <person name="Getino M."/>
            <person name="Pursley I."/>
            <person name="Horton D.L."/>
            <person name="Alikhan N.F."/>
            <person name="Baker D."/>
            <person name="Gharbi K."/>
            <person name="Hall N."/>
            <person name="Watson M."/>
            <person name="Adriaenssens E.M."/>
            <person name="Foster-Nyarko E."/>
            <person name="Jarju S."/>
            <person name="Secka A."/>
            <person name="Antonio M."/>
            <person name="Oren A."/>
            <person name="Chaudhuri R.R."/>
            <person name="La Ragione R."/>
            <person name="Hildebrand F."/>
            <person name="Pallen M.J."/>
        </authorList>
    </citation>
    <scope>NUCLEOTIDE SEQUENCE</scope>
    <source>
        <strain evidence="12">6276</strain>
    </source>
</reference>
<evidence type="ECO:0000256" key="4">
    <source>
        <dbReference type="ARBA" id="ARBA00022741"/>
    </source>
</evidence>
<feature type="coiled-coil region" evidence="10">
    <location>
        <begin position="167"/>
        <end position="222"/>
    </location>
</feature>
<proteinExistence type="inferred from homology"/>
<evidence type="ECO:0000256" key="8">
    <source>
        <dbReference type="ARBA" id="ARBA00033408"/>
    </source>
</evidence>
<comment type="similarity">
    <text evidence="2 9">Belongs to the RecN family.</text>
</comment>
<evidence type="ECO:0000256" key="2">
    <source>
        <dbReference type="ARBA" id="ARBA00009441"/>
    </source>
</evidence>
<keyword evidence="6" id="KW-0067">ATP-binding</keyword>
<keyword evidence="4" id="KW-0547">Nucleotide-binding</keyword>
<dbReference type="NCBIfam" id="TIGR00634">
    <property type="entry name" value="recN"/>
    <property type="match status" value="1"/>
</dbReference>
<dbReference type="GO" id="GO:0006310">
    <property type="term" value="P:DNA recombination"/>
    <property type="evidence" value="ECO:0007669"/>
    <property type="project" value="InterPro"/>
</dbReference>
<name>A0A9D1JMD1_9BACT</name>
<keyword evidence="5 9" id="KW-0227">DNA damage</keyword>
<feature type="domain" description="RecF/RecN/SMC N-terminal" evidence="11">
    <location>
        <begin position="2"/>
        <end position="511"/>
    </location>
</feature>
<gene>
    <name evidence="12" type="primary">recN</name>
    <name evidence="12" type="ORF">IAC10_04700</name>
</gene>
<evidence type="ECO:0000313" key="13">
    <source>
        <dbReference type="Proteomes" id="UP000823928"/>
    </source>
</evidence>
<dbReference type="SUPFAM" id="SSF52540">
    <property type="entry name" value="P-loop containing nucleoside triphosphate hydrolases"/>
    <property type="match status" value="2"/>
</dbReference>
<sequence>MIKQLKLKDYILIDELTANFHQGLNIITGETGAGKSILISAIDLAFASRVSKEVIKNGCDKAVIELVIENSKHDLKQLLEENGIDDFGSEIILSKEITQSSVRTRLNGTLINQDFLKQIKALFLDIHSQHQTYVFMQPKYHISLLDNYAKDVYGSLLDEYMQLYKKYTDTEKLLEAAKNSADNTESQIEFLKFQVNEIESAEIQSESEDEDLNNELEVLENAEKLKELTGSSYWAINGDDGSIMEALGKIKQNISKAASLDKNLEDSEQNLIDAIERLRDVGSELREYSQNLDNDTERLNEIQERLFILDKLKRKYGGTLAEVIKTGEKLAGELSSIEFSTQNIEQLESEVSELYKELTAKAACITEKRQDYAKVLSVYIQEKLEHLELPKARFEISVSQKPLACDGADNVEFLISTNVSEDLKPLAKVASGGEISRVMLAIKSIFAQSDDIDTVIFDEIDTGISGKASQSVADEIKELAKYHQIILITHQPIIASKADKHFYVRKSQDDETKVEVYVLTGDNRIKALAELAGGDINEQSMEFAKSLIQA</sequence>
<evidence type="ECO:0000256" key="3">
    <source>
        <dbReference type="ARBA" id="ARBA00021315"/>
    </source>
</evidence>
<dbReference type="PANTHER" id="PTHR11059:SF0">
    <property type="entry name" value="DNA REPAIR PROTEIN RECN"/>
    <property type="match status" value="1"/>
</dbReference>
<evidence type="ECO:0000256" key="7">
    <source>
        <dbReference type="ARBA" id="ARBA00023204"/>
    </source>
</evidence>
<dbReference type="PANTHER" id="PTHR11059">
    <property type="entry name" value="DNA REPAIR PROTEIN RECN"/>
    <property type="match status" value="1"/>
</dbReference>
<comment type="function">
    <text evidence="1 9">May be involved in recombinational repair of damaged DNA.</text>
</comment>
<accession>A0A9D1JMD1</accession>
<evidence type="ECO:0000256" key="9">
    <source>
        <dbReference type="PIRNR" id="PIRNR003128"/>
    </source>
</evidence>
<dbReference type="Proteomes" id="UP000823928">
    <property type="component" value="Unassembled WGS sequence"/>
</dbReference>
<feature type="coiled-coil region" evidence="10">
    <location>
        <begin position="250"/>
        <end position="305"/>
    </location>
</feature>
<evidence type="ECO:0000256" key="10">
    <source>
        <dbReference type="SAM" id="Coils"/>
    </source>
</evidence>
<dbReference type="GO" id="GO:0043590">
    <property type="term" value="C:bacterial nucleoid"/>
    <property type="evidence" value="ECO:0007669"/>
    <property type="project" value="TreeGrafter"/>
</dbReference>
<dbReference type="InterPro" id="IPR003395">
    <property type="entry name" value="RecF/RecN/SMC_N"/>
</dbReference>
<reference evidence="12" key="1">
    <citation type="submission" date="2020-10" db="EMBL/GenBank/DDBJ databases">
        <authorList>
            <person name="Gilroy R."/>
        </authorList>
    </citation>
    <scope>NUCLEOTIDE SEQUENCE</scope>
    <source>
        <strain evidence="12">6276</strain>
    </source>
</reference>
<keyword evidence="10" id="KW-0175">Coiled coil</keyword>
<organism evidence="12 13">
    <name type="scientific">Candidatus Scatousia excrementigallinarum</name>
    <dbReference type="NCBI Taxonomy" id="2840935"/>
    <lineage>
        <taxon>Bacteria</taxon>
        <taxon>Candidatus Scatousia</taxon>
    </lineage>
</organism>
<dbReference type="EMBL" id="DVIU01000097">
    <property type="protein sequence ID" value="HIS35912.1"/>
    <property type="molecule type" value="Genomic_DNA"/>
</dbReference>
<dbReference type="GO" id="GO:0009432">
    <property type="term" value="P:SOS response"/>
    <property type="evidence" value="ECO:0007669"/>
    <property type="project" value="TreeGrafter"/>
</dbReference>
<dbReference type="InterPro" id="IPR004604">
    <property type="entry name" value="DNA_recomb/repair_RecN"/>
</dbReference>
<dbReference type="PIRSF" id="PIRSF003128">
    <property type="entry name" value="RecN"/>
    <property type="match status" value="1"/>
</dbReference>
<dbReference type="GO" id="GO:0006281">
    <property type="term" value="P:DNA repair"/>
    <property type="evidence" value="ECO:0007669"/>
    <property type="project" value="UniProtKB-KW"/>
</dbReference>
<evidence type="ECO:0000313" key="12">
    <source>
        <dbReference type="EMBL" id="HIS35912.1"/>
    </source>
</evidence>
<evidence type="ECO:0000256" key="6">
    <source>
        <dbReference type="ARBA" id="ARBA00022840"/>
    </source>
</evidence>
<dbReference type="InterPro" id="IPR027417">
    <property type="entry name" value="P-loop_NTPase"/>
</dbReference>
<dbReference type="CDD" id="cd03241">
    <property type="entry name" value="ABC_RecN"/>
    <property type="match status" value="1"/>
</dbReference>
<dbReference type="Pfam" id="PF02463">
    <property type="entry name" value="SMC_N"/>
    <property type="match status" value="1"/>
</dbReference>